<accession>A0A8H4AGD8</accession>
<protein>
    <submittedName>
        <fullName evidence="1">Uncharacterized protein</fullName>
    </submittedName>
</protein>
<dbReference type="AlphaFoldDB" id="A0A8H4AGD8"/>
<organism evidence="1 2">
    <name type="scientific">Gigaspora margarita</name>
    <dbReference type="NCBI Taxonomy" id="4874"/>
    <lineage>
        <taxon>Eukaryota</taxon>
        <taxon>Fungi</taxon>
        <taxon>Fungi incertae sedis</taxon>
        <taxon>Mucoromycota</taxon>
        <taxon>Glomeromycotina</taxon>
        <taxon>Glomeromycetes</taxon>
        <taxon>Diversisporales</taxon>
        <taxon>Gigasporaceae</taxon>
        <taxon>Gigaspora</taxon>
    </lineage>
</organism>
<keyword evidence="2" id="KW-1185">Reference proteome</keyword>
<reference evidence="1 2" key="1">
    <citation type="journal article" date="2019" name="Environ. Microbiol.">
        <title>At the nexus of three kingdoms: the genome of the mycorrhizal fungus Gigaspora margarita provides insights into plant, endobacterial and fungal interactions.</title>
        <authorList>
            <person name="Venice F."/>
            <person name="Ghignone S."/>
            <person name="Salvioli di Fossalunga A."/>
            <person name="Amselem J."/>
            <person name="Novero M."/>
            <person name="Xianan X."/>
            <person name="Sedzielewska Toro K."/>
            <person name="Morin E."/>
            <person name="Lipzen A."/>
            <person name="Grigoriev I.V."/>
            <person name="Henrissat B."/>
            <person name="Martin F.M."/>
            <person name="Bonfante P."/>
        </authorList>
    </citation>
    <scope>NUCLEOTIDE SEQUENCE [LARGE SCALE GENOMIC DNA]</scope>
    <source>
        <strain evidence="1 2">BEG34</strain>
    </source>
</reference>
<dbReference type="OrthoDB" id="2434888at2759"/>
<dbReference type="Proteomes" id="UP000439903">
    <property type="component" value="Unassembled WGS sequence"/>
</dbReference>
<evidence type="ECO:0000313" key="2">
    <source>
        <dbReference type="Proteomes" id="UP000439903"/>
    </source>
</evidence>
<proteinExistence type="predicted"/>
<dbReference type="EMBL" id="WTPW01000642">
    <property type="protein sequence ID" value="KAF0492522.1"/>
    <property type="molecule type" value="Genomic_DNA"/>
</dbReference>
<gene>
    <name evidence="1" type="ORF">F8M41_021676</name>
</gene>
<evidence type="ECO:0000313" key="1">
    <source>
        <dbReference type="EMBL" id="KAF0492522.1"/>
    </source>
</evidence>
<sequence length="251" mass="28729">MQENLNPQENLFGQSEFTSKWDKNFDQIIEQLVNKHKQNFSIKEINEEISSKIESGCQINPSNIVILEPEPAPDSNTAIFKSNNMYLNDLKQDVIDLAYNAAIFARTKSYTNKDLTCRFIIGQWRTSKVMCSALITAFGGYSLYSMAIKLGVQFLDKLEQNVDYYATCKVLELIHAAIEIAIRFHLNSKNILLVVFVPLFPATGKNIYTLSVVTFLESESHYPQQYELFKHVASVNITRENQYLAFDEALE</sequence>
<comment type="caution">
    <text evidence="1">The sequence shown here is derived from an EMBL/GenBank/DDBJ whole genome shotgun (WGS) entry which is preliminary data.</text>
</comment>
<name>A0A8H4AGD8_GIGMA</name>